<gene>
    <name evidence="1" type="ORF">HYPBUDRAFT_152199</name>
</gene>
<dbReference type="GeneID" id="30995435"/>
<evidence type="ECO:0000313" key="2">
    <source>
        <dbReference type="Proteomes" id="UP000095085"/>
    </source>
</evidence>
<dbReference type="RefSeq" id="XP_020078009.1">
    <property type="nucleotide sequence ID" value="XM_020220885.1"/>
</dbReference>
<proteinExistence type="predicted"/>
<name>A0A1E4RNU5_9ASCO</name>
<sequence length="68" mass="7678">MATCVEIDKTYRIQISSGKRQYANTGQCQKKLAQVLCDEMSLLQNDSRSSTVLYGGISLYLWCHRSSV</sequence>
<dbReference type="EMBL" id="KV454539">
    <property type="protein sequence ID" value="ODV68942.1"/>
    <property type="molecule type" value="Genomic_DNA"/>
</dbReference>
<accession>A0A1E4RNU5</accession>
<organism evidence="1 2">
    <name type="scientific">Hyphopichia burtonii NRRL Y-1933</name>
    <dbReference type="NCBI Taxonomy" id="984485"/>
    <lineage>
        <taxon>Eukaryota</taxon>
        <taxon>Fungi</taxon>
        <taxon>Dikarya</taxon>
        <taxon>Ascomycota</taxon>
        <taxon>Saccharomycotina</taxon>
        <taxon>Pichiomycetes</taxon>
        <taxon>Debaryomycetaceae</taxon>
        <taxon>Hyphopichia</taxon>
    </lineage>
</organism>
<dbReference type="Proteomes" id="UP000095085">
    <property type="component" value="Unassembled WGS sequence"/>
</dbReference>
<keyword evidence="2" id="KW-1185">Reference proteome</keyword>
<dbReference type="AlphaFoldDB" id="A0A1E4RNU5"/>
<protein>
    <submittedName>
        <fullName evidence="1">Uncharacterized protein</fullName>
    </submittedName>
</protein>
<reference evidence="2" key="1">
    <citation type="submission" date="2016-05" db="EMBL/GenBank/DDBJ databases">
        <title>Comparative genomics of biotechnologically important yeasts.</title>
        <authorList>
            <consortium name="DOE Joint Genome Institute"/>
            <person name="Riley R."/>
            <person name="Haridas S."/>
            <person name="Wolfe K.H."/>
            <person name="Lopes M.R."/>
            <person name="Hittinger C.T."/>
            <person name="Goker M."/>
            <person name="Salamov A."/>
            <person name="Wisecaver J."/>
            <person name="Long T.M."/>
            <person name="Aerts A.L."/>
            <person name="Barry K."/>
            <person name="Choi C."/>
            <person name="Clum A."/>
            <person name="Coughlan A.Y."/>
            <person name="Deshpande S."/>
            <person name="Douglass A.P."/>
            <person name="Hanson S.J."/>
            <person name="Klenk H.-P."/>
            <person name="Labutti K."/>
            <person name="Lapidus A."/>
            <person name="Lindquist E."/>
            <person name="Lipzen A."/>
            <person name="Meier-Kolthoff J.P."/>
            <person name="Ohm R.A."/>
            <person name="Otillar R.P."/>
            <person name="Pangilinan J."/>
            <person name="Peng Y."/>
            <person name="Rokas A."/>
            <person name="Rosa C.A."/>
            <person name="Scheuner C."/>
            <person name="Sibirny A.A."/>
            <person name="Slot J.C."/>
            <person name="Stielow J.B."/>
            <person name="Sun H."/>
            <person name="Kurtzman C.P."/>
            <person name="Blackwell M."/>
            <person name="Grigoriev I.V."/>
            <person name="Jeffries T.W."/>
        </authorList>
    </citation>
    <scope>NUCLEOTIDE SEQUENCE [LARGE SCALE GENOMIC DNA]</scope>
    <source>
        <strain evidence="2">NRRL Y-1933</strain>
    </source>
</reference>
<evidence type="ECO:0000313" key="1">
    <source>
        <dbReference type="EMBL" id="ODV68942.1"/>
    </source>
</evidence>